<evidence type="ECO:0000313" key="2">
    <source>
        <dbReference type="Proteomes" id="UP000815677"/>
    </source>
</evidence>
<proteinExistence type="predicted"/>
<keyword evidence="2" id="KW-1185">Reference proteome</keyword>
<gene>
    <name evidence="1" type="ORF">MCHLO_13460</name>
</gene>
<organism evidence="1 2">
    <name type="scientific">Mycena chlorophos</name>
    <name type="common">Agaric fungus</name>
    <name type="synonym">Agaricus chlorophos</name>
    <dbReference type="NCBI Taxonomy" id="658473"/>
    <lineage>
        <taxon>Eukaryota</taxon>
        <taxon>Fungi</taxon>
        <taxon>Dikarya</taxon>
        <taxon>Basidiomycota</taxon>
        <taxon>Agaricomycotina</taxon>
        <taxon>Agaricomycetes</taxon>
        <taxon>Agaricomycetidae</taxon>
        <taxon>Agaricales</taxon>
        <taxon>Marasmiineae</taxon>
        <taxon>Mycenaceae</taxon>
        <taxon>Mycena</taxon>
    </lineage>
</organism>
<sequence>MVYDLYSNEIFCVFVYETWGQTGRDEGLLRSRIISLRLASNFHPTPLLRDSPAPFALYRTLEEGLAVSQRDSVVREPGIVRTFVDVVRLNLAREAA</sequence>
<protein>
    <submittedName>
        <fullName evidence="1">Uncharacterized protein</fullName>
    </submittedName>
</protein>
<reference evidence="1" key="1">
    <citation type="submission" date="2014-09" db="EMBL/GenBank/DDBJ databases">
        <title>Genome sequence of the luminous mushroom Mycena chlorophos for searching fungal bioluminescence genes.</title>
        <authorList>
            <person name="Tanaka Y."/>
            <person name="Kasuga D."/>
            <person name="Oba Y."/>
            <person name="Hase S."/>
            <person name="Sato K."/>
            <person name="Oba Y."/>
            <person name="Sakakibara Y."/>
        </authorList>
    </citation>
    <scope>NUCLEOTIDE SEQUENCE</scope>
</reference>
<accession>A0ABQ0M0M2</accession>
<evidence type="ECO:0000313" key="1">
    <source>
        <dbReference type="EMBL" id="GAT56864.1"/>
    </source>
</evidence>
<dbReference type="Proteomes" id="UP000815677">
    <property type="component" value="Unassembled WGS sequence"/>
</dbReference>
<dbReference type="EMBL" id="DF849355">
    <property type="protein sequence ID" value="GAT56864.1"/>
    <property type="molecule type" value="Genomic_DNA"/>
</dbReference>
<name>A0ABQ0M0M2_MYCCL</name>